<sequence>MTGYQDLSEFERGVIVGKREMGHSISAVAMKFVCLRTTISRVCHEYQVSGKTSNRQLWCCRKKPLKERDHRRLTRILKRHRRGTLPQIATDFNARASTSVSVKAVQRTIIDMGVRSRRPTYLRLLIARHKALYFAWVC</sequence>
<evidence type="ECO:0008006" key="3">
    <source>
        <dbReference type="Google" id="ProtNLM"/>
    </source>
</evidence>
<keyword evidence="2" id="KW-1185">Reference proteome</keyword>
<protein>
    <recommendedName>
        <fullName evidence="3">Transposase Tc1-like domain-containing protein</fullName>
    </recommendedName>
</protein>
<comment type="caution">
    <text evidence="1">The sequence shown here is derived from an EMBL/GenBank/DDBJ whole genome shotgun (WGS) entry which is preliminary data.</text>
</comment>
<evidence type="ECO:0000313" key="1">
    <source>
        <dbReference type="EMBL" id="GBM74702.1"/>
    </source>
</evidence>
<dbReference type="Proteomes" id="UP000499080">
    <property type="component" value="Unassembled WGS sequence"/>
</dbReference>
<proteinExistence type="predicted"/>
<dbReference type="OrthoDB" id="2351036at2759"/>
<dbReference type="EMBL" id="BGPR01002511">
    <property type="protein sequence ID" value="GBM74702.1"/>
    <property type="molecule type" value="Genomic_DNA"/>
</dbReference>
<gene>
    <name evidence="1" type="ORF">AVEN_274839_1</name>
</gene>
<dbReference type="AlphaFoldDB" id="A0A4Y2IB88"/>
<reference evidence="1 2" key="1">
    <citation type="journal article" date="2019" name="Sci. Rep.">
        <title>Orb-weaving spider Araneus ventricosus genome elucidates the spidroin gene catalogue.</title>
        <authorList>
            <person name="Kono N."/>
            <person name="Nakamura H."/>
            <person name="Ohtoshi R."/>
            <person name="Moran D.A.P."/>
            <person name="Shinohara A."/>
            <person name="Yoshida Y."/>
            <person name="Fujiwara M."/>
            <person name="Mori M."/>
            <person name="Tomita M."/>
            <person name="Arakawa K."/>
        </authorList>
    </citation>
    <scope>NUCLEOTIDE SEQUENCE [LARGE SCALE GENOMIC DNA]</scope>
</reference>
<accession>A0A4Y2IB88</accession>
<organism evidence="1 2">
    <name type="scientific">Araneus ventricosus</name>
    <name type="common">Orbweaver spider</name>
    <name type="synonym">Epeira ventricosa</name>
    <dbReference type="NCBI Taxonomy" id="182803"/>
    <lineage>
        <taxon>Eukaryota</taxon>
        <taxon>Metazoa</taxon>
        <taxon>Ecdysozoa</taxon>
        <taxon>Arthropoda</taxon>
        <taxon>Chelicerata</taxon>
        <taxon>Arachnida</taxon>
        <taxon>Araneae</taxon>
        <taxon>Araneomorphae</taxon>
        <taxon>Entelegynae</taxon>
        <taxon>Araneoidea</taxon>
        <taxon>Araneidae</taxon>
        <taxon>Araneus</taxon>
    </lineage>
</organism>
<name>A0A4Y2IB88_ARAVE</name>
<evidence type="ECO:0000313" key="2">
    <source>
        <dbReference type="Proteomes" id="UP000499080"/>
    </source>
</evidence>